<proteinExistence type="predicted"/>
<keyword evidence="1" id="KW-0472">Membrane</keyword>
<keyword evidence="1" id="KW-0812">Transmembrane</keyword>
<organism evidence="2 3">
    <name type="scientific">Paraprevotella clara YIT 11840</name>
    <dbReference type="NCBI Taxonomy" id="762968"/>
    <lineage>
        <taxon>Bacteria</taxon>
        <taxon>Pseudomonadati</taxon>
        <taxon>Bacteroidota</taxon>
        <taxon>Bacteroidia</taxon>
        <taxon>Bacteroidales</taxon>
        <taxon>Prevotellaceae</taxon>
        <taxon>Paraprevotella</taxon>
    </lineage>
</organism>
<feature type="transmembrane region" description="Helical" evidence="1">
    <location>
        <begin position="21"/>
        <end position="45"/>
    </location>
</feature>
<comment type="caution">
    <text evidence="2">The sequence shown here is derived from an EMBL/GenBank/DDBJ whole genome shotgun (WGS) entry which is preliminary data.</text>
</comment>
<sequence>MFSDGTISSTFGSVCERKKTILYFAGSLILLNFVGEEGFLFHLYISY</sequence>
<dbReference type="EMBL" id="AFFY01000032">
    <property type="protein sequence ID" value="EHG99828.1"/>
    <property type="molecule type" value="Genomic_DNA"/>
</dbReference>
<dbReference type="HOGENOM" id="CLU_3171175_0_0_10"/>
<evidence type="ECO:0000256" key="1">
    <source>
        <dbReference type="SAM" id="Phobius"/>
    </source>
</evidence>
<dbReference type="AlphaFoldDB" id="G5SSB0"/>
<dbReference type="Proteomes" id="UP000003598">
    <property type="component" value="Unassembled WGS sequence"/>
</dbReference>
<gene>
    <name evidence="2" type="ORF">HMPREF9441_02260</name>
</gene>
<protein>
    <submittedName>
        <fullName evidence="2">Uncharacterized protein</fullName>
    </submittedName>
</protein>
<keyword evidence="1" id="KW-1133">Transmembrane helix</keyword>
<reference evidence="2 3" key="1">
    <citation type="submission" date="2011-03" db="EMBL/GenBank/DDBJ databases">
        <authorList>
            <person name="Weinstock G."/>
            <person name="Sodergren E."/>
            <person name="Clifton S."/>
            <person name="Fulton L."/>
            <person name="Fulton B."/>
            <person name="Courtney L."/>
            <person name="Fronick C."/>
            <person name="Harrison M."/>
            <person name="Strong C."/>
            <person name="Farmer C."/>
            <person name="Delahaunty K."/>
            <person name="Markovic C."/>
            <person name="Hall O."/>
            <person name="Minx P."/>
            <person name="Tomlinson C."/>
            <person name="Mitreva M."/>
            <person name="Hou S."/>
            <person name="Chen J."/>
            <person name="Wollam A."/>
            <person name="Pepin K.H."/>
            <person name="Johnson M."/>
            <person name="Bhonagiri V."/>
            <person name="Zhang X."/>
            <person name="Suruliraj S."/>
            <person name="Warren W."/>
            <person name="Chinwalla A."/>
            <person name="Mardis E.R."/>
            <person name="Wilson R.K."/>
        </authorList>
    </citation>
    <scope>NUCLEOTIDE SEQUENCE [LARGE SCALE GENOMIC DNA]</scope>
    <source>
        <strain evidence="2 3">YIT 11840</strain>
    </source>
</reference>
<evidence type="ECO:0000313" key="3">
    <source>
        <dbReference type="Proteomes" id="UP000003598"/>
    </source>
</evidence>
<accession>G5SSB0</accession>
<keyword evidence="3" id="KW-1185">Reference proteome</keyword>
<name>G5SSB0_9BACT</name>
<dbReference type="STRING" id="762968.HMPREF9441_02260"/>
<evidence type="ECO:0000313" key="2">
    <source>
        <dbReference type="EMBL" id="EHG99828.1"/>
    </source>
</evidence>